<dbReference type="InterPro" id="IPR038422">
    <property type="entry name" value="Cut8/Sts1_sf"/>
</dbReference>
<proteinExistence type="inferred from homology"/>
<reference evidence="4 5" key="1">
    <citation type="journal article" date="2018" name="G3 (Bethesda)">
        <title>Phylogenetic and Phylogenomic Definition of Rhizopus Species.</title>
        <authorList>
            <person name="Gryganskyi A.P."/>
            <person name="Golan J."/>
            <person name="Dolatabadi S."/>
            <person name="Mondo S."/>
            <person name="Robb S."/>
            <person name="Idnurm A."/>
            <person name="Muszewska A."/>
            <person name="Steczkiewicz K."/>
            <person name="Masonjones S."/>
            <person name="Liao H.L."/>
            <person name="Gajdeczka M.T."/>
            <person name="Anike F."/>
            <person name="Vuek A."/>
            <person name="Anishchenko I.M."/>
            <person name="Voigt K."/>
            <person name="de Hoog G.S."/>
            <person name="Smith M.E."/>
            <person name="Heitman J."/>
            <person name="Vilgalys R."/>
            <person name="Stajich J.E."/>
        </authorList>
    </citation>
    <scope>NUCLEOTIDE SEQUENCE [LARGE SCALE GENOMIC DNA]</scope>
    <source>
        <strain evidence="4 5">LSU 92-RS-03</strain>
    </source>
</reference>
<keyword evidence="2 3" id="KW-0539">Nucleus</keyword>
<dbReference type="PANTHER" id="PTHR28032">
    <property type="entry name" value="FI02826P"/>
    <property type="match status" value="1"/>
</dbReference>
<evidence type="ECO:0000256" key="1">
    <source>
        <dbReference type="ARBA" id="ARBA00006199"/>
    </source>
</evidence>
<gene>
    <name evidence="4" type="ORF">CU098_008215</name>
</gene>
<dbReference type="GO" id="GO:0015031">
    <property type="term" value="P:protein transport"/>
    <property type="evidence" value="ECO:0007669"/>
    <property type="project" value="UniProtKB-UniRule"/>
</dbReference>
<dbReference type="AlphaFoldDB" id="A0A367IW45"/>
<dbReference type="Proteomes" id="UP000253551">
    <property type="component" value="Unassembled WGS sequence"/>
</dbReference>
<dbReference type="STRING" id="4846.A0A367IW45"/>
<feature type="non-terminal residue" evidence="4">
    <location>
        <position position="1"/>
    </location>
</feature>
<organism evidence="4 5">
    <name type="scientific">Rhizopus stolonifer</name>
    <name type="common">Rhizopus nigricans</name>
    <dbReference type="NCBI Taxonomy" id="4846"/>
    <lineage>
        <taxon>Eukaryota</taxon>
        <taxon>Fungi</taxon>
        <taxon>Fungi incertae sedis</taxon>
        <taxon>Mucoromycota</taxon>
        <taxon>Mucoromycotina</taxon>
        <taxon>Mucoromycetes</taxon>
        <taxon>Mucorales</taxon>
        <taxon>Mucorineae</taxon>
        <taxon>Rhizopodaceae</taxon>
        <taxon>Rhizopus</taxon>
    </lineage>
</organism>
<dbReference type="Gene3D" id="1.20.58.1590">
    <property type="entry name" value="Tethering factor for nuclear proteasome Cut8/Sts1"/>
    <property type="match status" value="1"/>
</dbReference>
<protein>
    <recommendedName>
        <fullName evidence="3">Tethering factor for nuclear proteasome STS1</fullName>
    </recommendedName>
</protein>
<dbReference type="InterPro" id="IPR013868">
    <property type="entry name" value="Cut8/Sts1_fam"/>
</dbReference>
<evidence type="ECO:0000256" key="3">
    <source>
        <dbReference type="RuleBase" id="RU368013"/>
    </source>
</evidence>
<dbReference type="OrthoDB" id="10061064at2759"/>
<comment type="similarity">
    <text evidence="1 3">Belongs to the cut8/STS1 family.</text>
</comment>
<keyword evidence="3" id="KW-0653">Protein transport</keyword>
<sequence>TLDKEALIHILDSILKSQPQVRKEIIHHIPAPTILSAMNVLVDLEKKFLASFPFNKNGPGRDDYTFSRVRDALTDYIKELYQNLNLFWKSAIQTTSQKLHASNYNPDTVREWAKHLAQHNSHTHGCYFTEAVHEFTRTLGYFMDPNTLNSCHHISHTLVPSVEAISYP</sequence>
<comment type="subcellular location">
    <subcellularLocation>
        <location evidence="3">Cytoplasm</location>
    </subcellularLocation>
    <subcellularLocation>
        <location evidence="3">Nucleus</location>
    </subcellularLocation>
</comment>
<dbReference type="GO" id="GO:0070628">
    <property type="term" value="F:proteasome binding"/>
    <property type="evidence" value="ECO:0007669"/>
    <property type="project" value="TreeGrafter"/>
</dbReference>
<keyword evidence="3" id="KW-0813">Transport</keyword>
<comment type="subunit">
    <text evidence="3">Binds the proteasome.</text>
</comment>
<dbReference type="PANTHER" id="PTHR28032:SF1">
    <property type="entry name" value="FI02826P"/>
    <property type="match status" value="1"/>
</dbReference>
<dbReference type="Pfam" id="PF08559">
    <property type="entry name" value="Cut8"/>
    <property type="match status" value="1"/>
</dbReference>
<name>A0A367IW45_RHIST</name>
<dbReference type="GO" id="GO:0031965">
    <property type="term" value="C:nuclear membrane"/>
    <property type="evidence" value="ECO:0007669"/>
    <property type="project" value="TreeGrafter"/>
</dbReference>
<dbReference type="GO" id="GO:0071630">
    <property type="term" value="P:nuclear protein quality control by the ubiquitin-proteasome system"/>
    <property type="evidence" value="ECO:0007669"/>
    <property type="project" value="UniProtKB-UniRule"/>
</dbReference>
<comment type="function">
    <text evidence="3">Involved in ubiquitin-mediated protein degradation. Regulatory factor in the ubiquitin/proteasome pathway that controls the turnover of proteasome substrates. Targets proteasomes to the nucleus and facilitates the degradation of nuclear proteins.</text>
</comment>
<accession>A0A367IW45</accession>
<dbReference type="GO" id="GO:0005737">
    <property type="term" value="C:cytoplasm"/>
    <property type="evidence" value="ECO:0007669"/>
    <property type="project" value="UniProtKB-SubCell"/>
</dbReference>
<dbReference type="GO" id="GO:0031144">
    <property type="term" value="P:proteasome localization"/>
    <property type="evidence" value="ECO:0007669"/>
    <property type="project" value="UniProtKB-UniRule"/>
</dbReference>
<dbReference type="EMBL" id="PJQM01005308">
    <property type="protein sequence ID" value="RCH81920.1"/>
    <property type="molecule type" value="Genomic_DNA"/>
</dbReference>
<evidence type="ECO:0000256" key="2">
    <source>
        <dbReference type="ARBA" id="ARBA00023242"/>
    </source>
</evidence>
<evidence type="ECO:0000313" key="5">
    <source>
        <dbReference type="Proteomes" id="UP000253551"/>
    </source>
</evidence>
<keyword evidence="3" id="KW-0963">Cytoplasm</keyword>
<evidence type="ECO:0000313" key="4">
    <source>
        <dbReference type="EMBL" id="RCH81920.1"/>
    </source>
</evidence>
<keyword evidence="5" id="KW-1185">Reference proteome</keyword>
<comment type="caution">
    <text evidence="4">The sequence shown here is derived from an EMBL/GenBank/DDBJ whole genome shotgun (WGS) entry which is preliminary data.</text>
</comment>